<proteinExistence type="predicted"/>
<reference evidence="2 3" key="1">
    <citation type="journal article" date="2022" name="Front. Cell. Infect. Microbiol.">
        <title>The Genomes of Two Strains of Taenia crassiceps the Animal Model for the Study of Human Cysticercosis.</title>
        <authorList>
            <person name="Bobes R.J."/>
            <person name="Estrada K."/>
            <person name="Rios-Valencia D.G."/>
            <person name="Calderon-Gallegos A."/>
            <person name="de la Torre P."/>
            <person name="Carrero J.C."/>
            <person name="Sanchez-Flores A."/>
            <person name="Laclette J.P."/>
        </authorList>
    </citation>
    <scope>NUCLEOTIDE SEQUENCE [LARGE SCALE GENOMIC DNA]</scope>
    <source>
        <strain evidence="2">WFUcys</strain>
    </source>
</reference>
<accession>A0ABR4QGS8</accession>
<sequence>MQPAVLRGQGIGPWQHKRRNRSLECRVKQMKVSQNKPSNLHAFPASVVTNVTFQAPQVSKAGPELIPLRQRKAMSQFRHG</sequence>
<feature type="region of interest" description="Disordered" evidence="1">
    <location>
        <begin position="1"/>
        <end position="20"/>
    </location>
</feature>
<comment type="caution">
    <text evidence="2">The sequence shown here is derived from an EMBL/GenBank/DDBJ whole genome shotgun (WGS) entry which is preliminary data.</text>
</comment>
<evidence type="ECO:0000313" key="3">
    <source>
        <dbReference type="Proteomes" id="UP001651158"/>
    </source>
</evidence>
<evidence type="ECO:0000256" key="1">
    <source>
        <dbReference type="SAM" id="MobiDB-lite"/>
    </source>
</evidence>
<dbReference type="Proteomes" id="UP001651158">
    <property type="component" value="Unassembled WGS sequence"/>
</dbReference>
<keyword evidence="3" id="KW-1185">Reference proteome</keyword>
<dbReference type="EMBL" id="JAKROA010000003">
    <property type="protein sequence ID" value="KAL5108746.1"/>
    <property type="molecule type" value="Genomic_DNA"/>
</dbReference>
<name>A0ABR4QGS8_9CEST</name>
<organism evidence="2 3">
    <name type="scientific">Taenia crassiceps</name>
    <dbReference type="NCBI Taxonomy" id="6207"/>
    <lineage>
        <taxon>Eukaryota</taxon>
        <taxon>Metazoa</taxon>
        <taxon>Spiralia</taxon>
        <taxon>Lophotrochozoa</taxon>
        <taxon>Platyhelminthes</taxon>
        <taxon>Cestoda</taxon>
        <taxon>Eucestoda</taxon>
        <taxon>Cyclophyllidea</taxon>
        <taxon>Taeniidae</taxon>
        <taxon>Taenia</taxon>
    </lineage>
</organism>
<evidence type="ECO:0000313" key="2">
    <source>
        <dbReference type="EMBL" id="KAL5108746.1"/>
    </source>
</evidence>
<gene>
    <name evidence="2" type="ORF">TcWFU_003601</name>
</gene>
<protein>
    <submittedName>
        <fullName evidence="2">Uncharacterized protein</fullName>
    </submittedName>
</protein>